<evidence type="ECO:0000313" key="3">
    <source>
        <dbReference type="Proteomes" id="UP000316733"/>
    </source>
</evidence>
<dbReference type="SUPFAM" id="SSF51735">
    <property type="entry name" value="NAD(P)-binding Rossmann-fold domains"/>
    <property type="match status" value="1"/>
</dbReference>
<accession>A0A4Y5JVX3</accession>
<reference evidence="3" key="1">
    <citation type="journal article" date="2020" name="bioRxiv">
        <title>Integrative omics analysis of Pseudomonas aeruginosa virus PA5oct highlights the molecular complexity of jumbo phages.</title>
        <authorList>
            <person name="Lood C."/>
            <person name="Danis-Wlodarczyk K."/>
            <person name="Blasdel B.G."/>
            <person name="Jang H.B."/>
            <person name="Vandenheuvel D."/>
            <person name="Briers Y."/>
            <person name="Noben J.-P."/>
            <person name="van Noort V."/>
            <person name="Drulis-Kawa Z."/>
            <person name="Lavigne R."/>
        </authorList>
    </citation>
    <scope>NUCLEOTIDE SEQUENCE [LARGE SCALE GENOMIC DNA]</scope>
</reference>
<evidence type="ECO:0000259" key="1">
    <source>
        <dbReference type="Pfam" id="PF01370"/>
    </source>
</evidence>
<protein>
    <recommendedName>
        <fullName evidence="1">NAD-dependent epimerase/dehydratase domain-containing protein</fullName>
    </recommendedName>
</protein>
<gene>
    <name evidence="2" type="ORF">EST35_0320</name>
</gene>
<dbReference type="InterPro" id="IPR001509">
    <property type="entry name" value="Epimerase_deHydtase"/>
</dbReference>
<dbReference type="Proteomes" id="UP000316733">
    <property type="component" value="Segment"/>
</dbReference>
<feature type="domain" description="NAD-dependent epimerase/dehydratase" evidence="1">
    <location>
        <begin position="5"/>
        <end position="106"/>
    </location>
</feature>
<evidence type="ECO:0000313" key="2">
    <source>
        <dbReference type="EMBL" id="QCG76201.1"/>
    </source>
</evidence>
<proteinExistence type="predicted"/>
<dbReference type="Gene3D" id="3.40.50.720">
    <property type="entry name" value="NAD(P)-binding Rossmann-like Domain"/>
    <property type="match status" value="1"/>
</dbReference>
<dbReference type="InterPro" id="IPR036291">
    <property type="entry name" value="NAD(P)-bd_dom_sf"/>
</dbReference>
<keyword evidence="3" id="KW-1185">Reference proteome</keyword>
<dbReference type="EMBL" id="MK797984">
    <property type="protein sequence ID" value="QCG76201.1"/>
    <property type="molecule type" value="Genomic_DNA"/>
</dbReference>
<name>A0A4Y5JVX3_9CAUD</name>
<organism evidence="2 3">
    <name type="scientific">Pseudomonas phage vB_PaeM_PA5oct</name>
    <dbReference type="NCBI Taxonomy" id="2163605"/>
    <lineage>
        <taxon>Viruses</taxon>
        <taxon>Duplodnaviria</taxon>
        <taxon>Heunggongvirae</taxon>
        <taxon>Uroviricota</taxon>
        <taxon>Caudoviricetes</taxon>
        <taxon>Arenbergviridae</taxon>
        <taxon>Wroclawvirus</taxon>
        <taxon>Wroclawvirus PA5oct</taxon>
    </lineage>
</organism>
<sequence length="172" mass="19764">MAMRVIITGCNGYVGKTVSKYYYTLGYNVVGFDLINSKNSYITNFYQTSYASSIAEDIILESDADTLIHCAVEKSNTLQQHFYHNSIQFINLLSVLKNTSIKEIIVFRNKSAENNDALLKLSNNTNKDYLEEFSKSTGINSKIYNLLDKNNEQHIIELVQPYLELSKHFYIF</sequence>
<dbReference type="Pfam" id="PF01370">
    <property type="entry name" value="Epimerase"/>
    <property type="match status" value="1"/>
</dbReference>